<evidence type="ECO:0000256" key="1">
    <source>
        <dbReference type="ARBA" id="ARBA00004496"/>
    </source>
</evidence>
<gene>
    <name evidence="6" type="ORF">TPSD3_08105</name>
</gene>
<dbReference type="PANTHER" id="PTHR39585:SF1">
    <property type="entry name" value="FAD ASSEMBLY FACTOR SDHE"/>
    <property type="match status" value="1"/>
</dbReference>
<comment type="subcellular location">
    <subcellularLocation>
        <location evidence="1">Cytoplasm</location>
    </subcellularLocation>
</comment>
<dbReference type="AlphaFoldDB" id="A0A251X888"/>
<dbReference type="PANTHER" id="PTHR39585">
    <property type="entry name" value="FAD ASSEMBLY FACTOR SDHE"/>
    <property type="match status" value="1"/>
</dbReference>
<dbReference type="GO" id="GO:0005737">
    <property type="term" value="C:cytoplasm"/>
    <property type="evidence" value="ECO:0007669"/>
    <property type="project" value="UniProtKB-SubCell"/>
</dbReference>
<dbReference type="Proteomes" id="UP000194798">
    <property type="component" value="Unassembled WGS sequence"/>
</dbReference>
<dbReference type="GO" id="GO:0006105">
    <property type="term" value="P:succinate metabolic process"/>
    <property type="evidence" value="ECO:0007669"/>
    <property type="project" value="TreeGrafter"/>
</dbReference>
<organism evidence="6 7">
    <name type="scientific">Thioflexithrix psekupsensis</name>
    <dbReference type="NCBI Taxonomy" id="1570016"/>
    <lineage>
        <taxon>Bacteria</taxon>
        <taxon>Pseudomonadati</taxon>
        <taxon>Pseudomonadota</taxon>
        <taxon>Gammaproteobacteria</taxon>
        <taxon>Thiotrichales</taxon>
        <taxon>Thioflexithrix</taxon>
    </lineage>
</organism>
<dbReference type="Pfam" id="PF03937">
    <property type="entry name" value="Sdh5"/>
    <property type="match status" value="1"/>
</dbReference>
<evidence type="ECO:0000313" key="7">
    <source>
        <dbReference type="Proteomes" id="UP000194798"/>
    </source>
</evidence>
<reference evidence="6 7" key="1">
    <citation type="submission" date="2016-12" db="EMBL/GenBank/DDBJ databases">
        <title>Thioflexothrix psekupsii D3 genome sequencing and assembly.</title>
        <authorList>
            <person name="Fomenkov A."/>
            <person name="Vincze T."/>
            <person name="Grabovich M."/>
            <person name="Anton B.P."/>
            <person name="Dubinina G."/>
            <person name="Orlova M."/>
            <person name="Belousova E."/>
            <person name="Roberts R.J."/>
        </authorList>
    </citation>
    <scope>NUCLEOTIDE SEQUENCE [LARGE SCALE GENOMIC DNA]</scope>
    <source>
        <strain evidence="6">D3</strain>
    </source>
</reference>
<sequence length="83" mass="9942">MNNNNAQFISRLRWHCRRGMRELDLLLTRYLNEHYPEASAEEQLAFQELLELPDPELFSYVIGKETIPNHYWVQILNKARLPS</sequence>
<evidence type="ECO:0000256" key="5">
    <source>
        <dbReference type="ARBA" id="ARBA00023186"/>
    </source>
</evidence>
<evidence type="ECO:0000256" key="2">
    <source>
        <dbReference type="ARBA" id="ARBA00008571"/>
    </source>
</evidence>
<dbReference type="OrthoDB" id="9180899at2"/>
<dbReference type="EMBL" id="MSLT01000012">
    <property type="protein sequence ID" value="OUD14278.1"/>
    <property type="molecule type" value="Genomic_DNA"/>
</dbReference>
<evidence type="ECO:0000256" key="3">
    <source>
        <dbReference type="ARBA" id="ARBA00019418"/>
    </source>
</evidence>
<dbReference type="InterPro" id="IPR050531">
    <property type="entry name" value="SdhE_FAD_assembly_factor"/>
</dbReference>
<evidence type="ECO:0000313" key="6">
    <source>
        <dbReference type="EMBL" id="OUD14278.1"/>
    </source>
</evidence>
<comment type="similarity">
    <text evidence="2">Belongs to the SdhE FAD assembly factor family.</text>
</comment>
<keyword evidence="7" id="KW-1185">Reference proteome</keyword>
<keyword evidence="5" id="KW-0143">Chaperone</keyword>
<comment type="caution">
    <text evidence="6">The sequence shown here is derived from an EMBL/GenBank/DDBJ whole genome shotgun (WGS) entry which is preliminary data.</text>
</comment>
<dbReference type="Gene3D" id="1.10.150.250">
    <property type="entry name" value="Flavinator of succinate dehydrogenase"/>
    <property type="match status" value="1"/>
</dbReference>
<dbReference type="RefSeq" id="WP_086488059.1">
    <property type="nucleotide sequence ID" value="NZ_MSLT01000012.1"/>
</dbReference>
<evidence type="ECO:0000256" key="4">
    <source>
        <dbReference type="ARBA" id="ARBA00022490"/>
    </source>
</evidence>
<keyword evidence="4" id="KW-0963">Cytoplasm</keyword>
<accession>A0A251X888</accession>
<proteinExistence type="inferred from homology"/>
<protein>
    <recommendedName>
        <fullName evidence="3">FAD assembly factor SdhE</fullName>
    </recommendedName>
</protein>
<dbReference type="SUPFAM" id="SSF109910">
    <property type="entry name" value="YgfY-like"/>
    <property type="match status" value="1"/>
</dbReference>
<dbReference type="InterPro" id="IPR005631">
    <property type="entry name" value="SDH"/>
</dbReference>
<name>A0A251X888_9GAMM</name>
<dbReference type="InterPro" id="IPR036714">
    <property type="entry name" value="SDH_sf"/>
</dbReference>